<evidence type="ECO:0000313" key="2">
    <source>
        <dbReference type="Proteomes" id="UP000672032"/>
    </source>
</evidence>
<dbReference type="OrthoDB" id="10029320at2759"/>
<accession>A0A8A3P3I8</accession>
<proteinExistence type="predicted"/>
<protein>
    <submittedName>
        <fullName evidence="1">Uncharacterized protein</fullName>
    </submittedName>
</protein>
<gene>
    <name evidence="1" type="ORF">DSL72_004313</name>
</gene>
<organism evidence="1 2">
    <name type="scientific">Monilinia vaccinii-corymbosi</name>
    <dbReference type="NCBI Taxonomy" id="61207"/>
    <lineage>
        <taxon>Eukaryota</taxon>
        <taxon>Fungi</taxon>
        <taxon>Dikarya</taxon>
        <taxon>Ascomycota</taxon>
        <taxon>Pezizomycotina</taxon>
        <taxon>Leotiomycetes</taxon>
        <taxon>Helotiales</taxon>
        <taxon>Sclerotiniaceae</taxon>
        <taxon>Monilinia</taxon>
    </lineage>
</organism>
<dbReference type="EMBL" id="CP063405">
    <property type="protein sequence ID" value="QSZ29796.1"/>
    <property type="molecule type" value="Genomic_DNA"/>
</dbReference>
<sequence length="122" mass="13940">MNPWTGPSGLVTLESEYWRAVFNPGFSAGLVWPCVDPGIWNDDGRNDDIQRLADHEGTSWQEWQDDRVTKHLLKTNSAFGVDTFNMQESRKGTEAGVPIREYKFDLKEQRSNGRMCEAFEGL</sequence>
<evidence type="ECO:0000313" key="1">
    <source>
        <dbReference type="EMBL" id="QSZ29796.1"/>
    </source>
</evidence>
<reference evidence="1" key="1">
    <citation type="submission" date="2020-10" db="EMBL/GenBank/DDBJ databases">
        <title>Genome Sequence of Monilinia vaccinii-corymbosi Sheds Light on Mummy Berry Disease Infection of Blueberry and Mating Type.</title>
        <authorList>
            <person name="Yow A.G."/>
            <person name="Zhang Y."/>
            <person name="Bansal K."/>
            <person name="Eacker S.M."/>
            <person name="Sullivan S."/>
            <person name="Liachko I."/>
            <person name="Cubeta M.A."/>
            <person name="Rollins J.A."/>
            <person name="Ashrafi H."/>
        </authorList>
    </citation>
    <scope>NUCLEOTIDE SEQUENCE</scope>
    <source>
        <strain evidence="1">RL-1</strain>
    </source>
</reference>
<dbReference type="Proteomes" id="UP000672032">
    <property type="component" value="Chromosome 1"/>
</dbReference>
<name>A0A8A3P3I8_9HELO</name>
<keyword evidence="2" id="KW-1185">Reference proteome</keyword>
<dbReference type="AlphaFoldDB" id="A0A8A3P3I8"/>